<dbReference type="GO" id="GO:0006412">
    <property type="term" value="P:translation"/>
    <property type="evidence" value="ECO:0007669"/>
    <property type="project" value="UniProtKB-UniRule"/>
</dbReference>
<evidence type="ECO:0000256" key="4">
    <source>
        <dbReference type="ARBA" id="ARBA00035178"/>
    </source>
</evidence>
<dbReference type="AlphaFoldDB" id="A0A1F5ZLI9"/>
<reference evidence="7 8" key="1">
    <citation type="journal article" date="2016" name="Nat. Commun.">
        <title>Thousands of microbial genomes shed light on interconnected biogeochemical processes in an aquifer system.</title>
        <authorList>
            <person name="Anantharaman K."/>
            <person name="Brown C.T."/>
            <person name="Hug L.A."/>
            <person name="Sharon I."/>
            <person name="Castelle C.J."/>
            <person name="Probst A.J."/>
            <person name="Thomas B.C."/>
            <person name="Singh A."/>
            <person name="Wilkins M.J."/>
            <person name="Karaoz U."/>
            <person name="Brodie E.L."/>
            <person name="Williams K.H."/>
            <person name="Hubbard S.S."/>
            <person name="Banfield J.F."/>
        </authorList>
    </citation>
    <scope>NUCLEOTIDE SEQUENCE [LARGE SCALE GENOMIC DNA]</scope>
</reference>
<keyword evidence="2 5" id="KW-0689">Ribosomal protein</keyword>
<protein>
    <recommendedName>
        <fullName evidence="4 5">Large ribosomal subunit protein bL32</fullName>
    </recommendedName>
</protein>
<evidence type="ECO:0000256" key="2">
    <source>
        <dbReference type="ARBA" id="ARBA00022980"/>
    </source>
</evidence>
<dbReference type="InterPro" id="IPR044957">
    <property type="entry name" value="Ribosomal_bL32_bact"/>
</dbReference>
<dbReference type="EMBL" id="MFJE01000056">
    <property type="protein sequence ID" value="OGG13349.1"/>
    <property type="molecule type" value="Genomic_DNA"/>
</dbReference>
<dbReference type="PANTHER" id="PTHR35534:SF1">
    <property type="entry name" value="LARGE RIBOSOMAL SUBUNIT PROTEIN BL32"/>
    <property type="match status" value="1"/>
</dbReference>
<dbReference type="PANTHER" id="PTHR35534">
    <property type="entry name" value="50S RIBOSOMAL PROTEIN L32"/>
    <property type="match status" value="1"/>
</dbReference>
<evidence type="ECO:0000256" key="6">
    <source>
        <dbReference type="SAM" id="MobiDB-lite"/>
    </source>
</evidence>
<feature type="compositionally biased region" description="Basic residues" evidence="6">
    <location>
        <begin position="1"/>
        <end position="15"/>
    </location>
</feature>
<dbReference type="Pfam" id="PF01783">
    <property type="entry name" value="Ribosomal_L32p"/>
    <property type="match status" value="1"/>
</dbReference>
<keyword evidence="3 5" id="KW-0687">Ribonucleoprotein</keyword>
<dbReference type="Proteomes" id="UP000177383">
    <property type="component" value="Unassembled WGS sequence"/>
</dbReference>
<evidence type="ECO:0000256" key="5">
    <source>
        <dbReference type="HAMAP-Rule" id="MF_00340"/>
    </source>
</evidence>
<evidence type="ECO:0000256" key="3">
    <source>
        <dbReference type="ARBA" id="ARBA00023274"/>
    </source>
</evidence>
<comment type="caution">
    <text evidence="7">The sequence shown here is derived from an EMBL/GenBank/DDBJ whole genome shotgun (WGS) entry which is preliminary data.</text>
</comment>
<dbReference type="SUPFAM" id="SSF57829">
    <property type="entry name" value="Zn-binding ribosomal proteins"/>
    <property type="match status" value="1"/>
</dbReference>
<evidence type="ECO:0000313" key="7">
    <source>
        <dbReference type="EMBL" id="OGG13349.1"/>
    </source>
</evidence>
<dbReference type="InterPro" id="IPR002677">
    <property type="entry name" value="Ribosomal_bL32"/>
</dbReference>
<comment type="similarity">
    <text evidence="1 5">Belongs to the bacterial ribosomal protein bL32 family.</text>
</comment>
<sequence length="66" mass="7481">MTPLPKRRHSTRRGGKREAAISVNIATRQKCPKCGSLKLPHRACPSCGYYKENQVFIPKAKTQKEK</sequence>
<evidence type="ECO:0000313" key="8">
    <source>
        <dbReference type="Proteomes" id="UP000177383"/>
    </source>
</evidence>
<dbReference type="InterPro" id="IPR011332">
    <property type="entry name" value="Ribosomal_zn-bd"/>
</dbReference>
<dbReference type="STRING" id="1798375.A2773_00975"/>
<gene>
    <name evidence="5" type="primary">rpmF</name>
    <name evidence="7" type="ORF">A2773_00975</name>
</gene>
<proteinExistence type="inferred from homology"/>
<dbReference type="HAMAP" id="MF_00340">
    <property type="entry name" value="Ribosomal_bL32"/>
    <property type="match status" value="1"/>
</dbReference>
<evidence type="ECO:0000256" key="1">
    <source>
        <dbReference type="ARBA" id="ARBA00008560"/>
    </source>
</evidence>
<accession>A0A1F5ZLI9</accession>
<feature type="region of interest" description="Disordered" evidence="6">
    <location>
        <begin position="1"/>
        <end position="21"/>
    </location>
</feature>
<dbReference type="NCBIfam" id="TIGR01031">
    <property type="entry name" value="rpmF_bact"/>
    <property type="match status" value="1"/>
</dbReference>
<dbReference type="GO" id="GO:0015934">
    <property type="term" value="C:large ribosomal subunit"/>
    <property type="evidence" value="ECO:0007669"/>
    <property type="project" value="InterPro"/>
</dbReference>
<dbReference type="GO" id="GO:0003735">
    <property type="term" value="F:structural constituent of ribosome"/>
    <property type="evidence" value="ECO:0007669"/>
    <property type="project" value="InterPro"/>
</dbReference>
<organism evidence="7 8">
    <name type="scientific">Candidatus Gottesmanbacteria bacterium RIFCSPHIGHO2_01_FULL_39_10</name>
    <dbReference type="NCBI Taxonomy" id="1798375"/>
    <lineage>
        <taxon>Bacteria</taxon>
        <taxon>Candidatus Gottesmaniibacteriota</taxon>
    </lineage>
</organism>
<name>A0A1F5ZLI9_9BACT</name>